<dbReference type="PANTHER" id="PTHR11731">
    <property type="entry name" value="PROTEASE FAMILY S9B,C DIPEPTIDYL-PEPTIDASE IV-RELATED"/>
    <property type="match status" value="1"/>
</dbReference>
<dbReference type="GeneID" id="103517107"/>
<accession>A0A1S3DEN8</accession>
<dbReference type="SUPFAM" id="SSF53474">
    <property type="entry name" value="alpha/beta-Hydrolases"/>
    <property type="match status" value="1"/>
</dbReference>
<dbReference type="AlphaFoldDB" id="A0A1S3DEN8"/>
<dbReference type="PaxDb" id="121845-A0A1S3DEN8"/>
<dbReference type="KEGG" id="dci:103517107"/>
<dbReference type="OMA" id="QGYEDAN"/>
<evidence type="ECO:0000259" key="1">
    <source>
        <dbReference type="Pfam" id="PF00326"/>
    </source>
</evidence>
<evidence type="ECO:0000313" key="2">
    <source>
        <dbReference type="Proteomes" id="UP000079169"/>
    </source>
</evidence>
<dbReference type="PANTHER" id="PTHR11731:SF154">
    <property type="entry name" value="VENOM DIPEPTIDYL PEPTIDASE 4-LIKE PROTEIN"/>
    <property type="match status" value="1"/>
</dbReference>
<reference evidence="3" key="1">
    <citation type="submission" date="2025-08" db="UniProtKB">
        <authorList>
            <consortium name="RefSeq"/>
        </authorList>
    </citation>
    <scope>IDENTIFICATION</scope>
</reference>
<sequence>MGLPEMYDNEVGYNWTDVTRKVGNFVNKTFLLMHGTADDNVHYQQSMMLAKALEAADIFFYQQSYPDQAHSLTSYIHHVYHTMNHFWTDCFGLYPGTV</sequence>
<evidence type="ECO:0000313" key="3">
    <source>
        <dbReference type="RefSeq" id="XP_008480349.1"/>
    </source>
</evidence>
<dbReference type="InterPro" id="IPR050278">
    <property type="entry name" value="Serine_Prot_S9B/DPPIV"/>
</dbReference>
<dbReference type="GO" id="GO:0006508">
    <property type="term" value="P:proteolysis"/>
    <property type="evidence" value="ECO:0007669"/>
    <property type="project" value="InterPro"/>
</dbReference>
<dbReference type="InterPro" id="IPR001375">
    <property type="entry name" value="Peptidase_S9_cat"/>
</dbReference>
<dbReference type="GO" id="GO:0008236">
    <property type="term" value="F:serine-type peptidase activity"/>
    <property type="evidence" value="ECO:0007669"/>
    <property type="project" value="InterPro"/>
</dbReference>
<name>A0A1S3DEN8_DIACI</name>
<dbReference type="GO" id="GO:0008239">
    <property type="term" value="F:dipeptidyl-peptidase activity"/>
    <property type="evidence" value="ECO:0007669"/>
    <property type="project" value="TreeGrafter"/>
</dbReference>
<dbReference type="STRING" id="121845.A0A1S3DEN8"/>
<dbReference type="InterPro" id="IPR029058">
    <property type="entry name" value="AB_hydrolase_fold"/>
</dbReference>
<gene>
    <name evidence="3" type="primary">LOC103517107</name>
</gene>
<dbReference type="RefSeq" id="XP_008480349.1">
    <property type="nucleotide sequence ID" value="XM_008482127.2"/>
</dbReference>
<dbReference type="GO" id="GO:0005886">
    <property type="term" value="C:plasma membrane"/>
    <property type="evidence" value="ECO:0007669"/>
    <property type="project" value="TreeGrafter"/>
</dbReference>
<dbReference type="Gene3D" id="3.40.50.1820">
    <property type="entry name" value="alpha/beta hydrolase"/>
    <property type="match status" value="1"/>
</dbReference>
<keyword evidence="2" id="KW-1185">Reference proteome</keyword>
<feature type="domain" description="Peptidase S9 prolyl oligopeptidase catalytic" evidence="1">
    <location>
        <begin position="2"/>
        <end position="92"/>
    </location>
</feature>
<dbReference type="Pfam" id="PF00326">
    <property type="entry name" value="Peptidase_S9"/>
    <property type="match status" value="1"/>
</dbReference>
<organism evidence="2 3">
    <name type="scientific">Diaphorina citri</name>
    <name type="common">Asian citrus psyllid</name>
    <dbReference type="NCBI Taxonomy" id="121845"/>
    <lineage>
        <taxon>Eukaryota</taxon>
        <taxon>Metazoa</taxon>
        <taxon>Ecdysozoa</taxon>
        <taxon>Arthropoda</taxon>
        <taxon>Hexapoda</taxon>
        <taxon>Insecta</taxon>
        <taxon>Pterygota</taxon>
        <taxon>Neoptera</taxon>
        <taxon>Paraneoptera</taxon>
        <taxon>Hemiptera</taxon>
        <taxon>Sternorrhyncha</taxon>
        <taxon>Psylloidea</taxon>
        <taxon>Psyllidae</taxon>
        <taxon>Diaphorininae</taxon>
        <taxon>Diaphorina</taxon>
    </lineage>
</organism>
<dbReference type="Proteomes" id="UP000079169">
    <property type="component" value="Unplaced"/>
</dbReference>
<protein>
    <submittedName>
        <fullName evidence="3">Venom dipeptidyl peptidase 4-like</fullName>
    </submittedName>
</protein>
<proteinExistence type="predicted"/>